<gene>
    <name evidence="1" type="ORF">HAX54_011753</name>
</gene>
<evidence type="ECO:0000313" key="2">
    <source>
        <dbReference type="Proteomes" id="UP000823775"/>
    </source>
</evidence>
<reference evidence="1 2" key="1">
    <citation type="journal article" date="2021" name="BMC Genomics">
        <title>Datura genome reveals duplications of psychoactive alkaloid biosynthetic genes and high mutation rate following tissue culture.</title>
        <authorList>
            <person name="Rajewski A."/>
            <person name="Carter-House D."/>
            <person name="Stajich J."/>
            <person name="Litt A."/>
        </authorList>
    </citation>
    <scope>NUCLEOTIDE SEQUENCE [LARGE SCALE GENOMIC DNA]</scope>
    <source>
        <strain evidence="1">AR-01</strain>
    </source>
</reference>
<organism evidence="1 2">
    <name type="scientific">Datura stramonium</name>
    <name type="common">Jimsonweed</name>
    <name type="synonym">Common thornapple</name>
    <dbReference type="NCBI Taxonomy" id="4076"/>
    <lineage>
        <taxon>Eukaryota</taxon>
        <taxon>Viridiplantae</taxon>
        <taxon>Streptophyta</taxon>
        <taxon>Embryophyta</taxon>
        <taxon>Tracheophyta</taxon>
        <taxon>Spermatophyta</taxon>
        <taxon>Magnoliopsida</taxon>
        <taxon>eudicotyledons</taxon>
        <taxon>Gunneridae</taxon>
        <taxon>Pentapetalae</taxon>
        <taxon>asterids</taxon>
        <taxon>lamiids</taxon>
        <taxon>Solanales</taxon>
        <taxon>Solanaceae</taxon>
        <taxon>Solanoideae</taxon>
        <taxon>Datureae</taxon>
        <taxon>Datura</taxon>
    </lineage>
</organism>
<evidence type="ECO:0000313" key="1">
    <source>
        <dbReference type="EMBL" id="MCD7471355.1"/>
    </source>
</evidence>
<dbReference type="PANTHER" id="PTHR12984">
    <property type="entry name" value="SCY1-RELATED S/T PROTEIN KINASE-LIKE"/>
    <property type="match status" value="1"/>
</dbReference>
<dbReference type="EMBL" id="JACEIK010001671">
    <property type="protein sequence ID" value="MCD7471355.1"/>
    <property type="molecule type" value="Genomic_DNA"/>
</dbReference>
<name>A0ABS8TKH7_DATST</name>
<sequence>MWLCRRNTLSPKSTIPQEINNAFFKASQDHLISHVLPMLVRAYDDTDPRFQEEVLKKTVALAKQLDLQNRGNFIRPLLRLLGHAMRAYQLSSPTLHWVMDFSTIILSNLSTCPVPLLIVRHAQLPKNQIRSIEDHVDTFFLSSLNQILAVYEPGSLECRSHDPFPIEGAARSFSFSVSNPDFSLLSVRTGFLRISIIYSSLLQSIVMDVVSSLLAVYFCDPALAEDMLRN</sequence>
<protein>
    <submittedName>
        <fullName evidence="1">Uncharacterized protein</fullName>
    </submittedName>
</protein>
<comment type="caution">
    <text evidence="1">The sequence shown here is derived from an EMBL/GenBank/DDBJ whole genome shotgun (WGS) entry which is preliminary data.</text>
</comment>
<accession>A0ABS8TKH7</accession>
<dbReference type="Proteomes" id="UP000823775">
    <property type="component" value="Unassembled WGS sequence"/>
</dbReference>
<keyword evidence="2" id="KW-1185">Reference proteome</keyword>
<dbReference type="PANTHER" id="PTHR12984:SF6">
    <property type="entry name" value="SCY1-LIKE PROTEIN 2"/>
    <property type="match status" value="1"/>
</dbReference>
<dbReference type="InterPro" id="IPR051177">
    <property type="entry name" value="CIK-Related_Protein"/>
</dbReference>
<proteinExistence type="predicted"/>